<feature type="disulfide bond" evidence="1">
    <location>
        <begin position="43"/>
        <end position="61"/>
    </location>
</feature>
<protein>
    <recommendedName>
        <fullName evidence="3">TNFR-Cys domain-containing protein</fullName>
    </recommendedName>
</protein>
<feature type="domain" description="TNFR-Cys" evidence="3">
    <location>
        <begin position="27"/>
        <end position="61"/>
    </location>
</feature>
<evidence type="ECO:0000259" key="3">
    <source>
        <dbReference type="PROSITE" id="PS50050"/>
    </source>
</evidence>
<dbReference type="OrthoDB" id="10031141at2759"/>
<keyword evidence="5" id="KW-1185">Reference proteome</keyword>
<dbReference type="CDD" id="cd00185">
    <property type="entry name" value="TNFRSF"/>
    <property type="match status" value="1"/>
</dbReference>
<keyword evidence="1" id="KW-1015">Disulfide bond</keyword>
<accession>A0A553PXC3</accession>
<dbReference type="Gene3D" id="2.10.50.10">
    <property type="entry name" value="Tumor Necrosis Factor Receptor, subunit A, domain 2"/>
    <property type="match status" value="3"/>
</dbReference>
<dbReference type="SMART" id="SM00208">
    <property type="entry name" value="TNFR"/>
    <property type="match status" value="4"/>
</dbReference>
<keyword evidence="2" id="KW-0732">Signal</keyword>
<dbReference type="PANTHER" id="PTHR46838:SF1">
    <property type="entry name" value="TUMOR NECROSIS FACTOR RECEPTOR SUPERFAMILY MEMBER 14"/>
    <property type="match status" value="1"/>
</dbReference>
<evidence type="ECO:0000256" key="1">
    <source>
        <dbReference type="PROSITE-ProRule" id="PRU00206"/>
    </source>
</evidence>
<reference evidence="4 5" key="1">
    <citation type="journal article" date="2019" name="Sci. Data">
        <title>Hybrid genome assembly and annotation of Danionella translucida.</title>
        <authorList>
            <person name="Kadobianskyi M."/>
            <person name="Schulze L."/>
            <person name="Schuelke M."/>
            <person name="Judkewitz B."/>
        </authorList>
    </citation>
    <scope>NUCLEOTIDE SEQUENCE [LARGE SCALE GENOMIC DNA]</scope>
    <source>
        <strain evidence="4 5">Bolton</strain>
    </source>
</reference>
<dbReference type="PANTHER" id="PTHR46838">
    <property type="entry name" value="TUMOR NECROSIS FACTOR RECEPTOR SUPERFAMILY MEMBER 14"/>
    <property type="match status" value="1"/>
</dbReference>
<feature type="domain" description="TNFR-Cys" evidence="3">
    <location>
        <begin position="63"/>
        <end position="105"/>
    </location>
</feature>
<name>A0A553PXC3_9TELE</name>
<dbReference type="CDD" id="cd13405">
    <property type="entry name" value="TNFRSF14_teleost"/>
    <property type="match status" value="1"/>
</dbReference>
<feature type="repeat" description="TNFR-Cys" evidence="1">
    <location>
        <begin position="27"/>
        <end position="61"/>
    </location>
</feature>
<dbReference type="GO" id="GO:0050830">
    <property type="term" value="P:defense response to Gram-positive bacterium"/>
    <property type="evidence" value="ECO:0007669"/>
    <property type="project" value="TreeGrafter"/>
</dbReference>
<dbReference type="Pfam" id="PF00020">
    <property type="entry name" value="TNFR_c6"/>
    <property type="match status" value="2"/>
</dbReference>
<feature type="disulfide bond" evidence="1">
    <location>
        <begin position="40"/>
        <end position="53"/>
    </location>
</feature>
<organism evidence="4 5">
    <name type="scientific">Danionella cerebrum</name>
    <dbReference type="NCBI Taxonomy" id="2873325"/>
    <lineage>
        <taxon>Eukaryota</taxon>
        <taxon>Metazoa</taxon>
        <taxon>Chordata</taxon>
        <taxon>Craniata</taxon>
        <taxon>Vertebrata</taxon>
        <taxon>Euteleostomi</taxon>
        <taxon>Actinopterygii</taxon>
        <taxon>Neopterygii</taxon>
        <taxon>Teleostei</taxon>
        <taxon>Ostariophysi</taxon>
        <taxon>Cypriniformes</taxon>
        <taxon>Danionidae</taxon>
        <taxon>Danioninae</taxon>
        <taxon>Danionella</taxon>
    </lineage>
</organism>
<feature type="disulfide bond" evidence="1">
    <location>
        <begin position="64"/>
        <end position="79"/>
    </location>
</feature>
<dbReference type="FunFam" id="2.10.50.10:FF:000088">
    <property type="entry name" value="Si:ch211-261n11.7"/>
    <property type="match status" value="1"/>
</dbReference>
<dbReference type="InterPro" id="IPR001368">
    <property type="entry name" value="TNFR/NGFR_Cys_rich_reg"/>
</dbReference>
<dbReference type="GO" id="GO:0046642">
    <property type="term" value="P:negative regulation of alpha-beta T cell proliferation"/>
    <property type="evidence" value="ECO:0007669"/>
    <property type="project" value="TreeGrafter"/>
</dbReference>
<evidence type="ECO:0000256" key="2">
    <source>
        <dbReference type="SAM" id="SignalP"/>
    </source>
</evidence>
<dbReference type="GO" id="GO:2000406">
    <property type="term" value="P:positive regulation of T cell migration"/>
    <property type="evidence" value="ECO:0007669"/>
    <property type="project" value="TreeGrafter"/>
</dbReference>
<feature type="repeat" description="TNFR-Cys" evidence="1">
    <location>
        <begin position="63"/>
        <end position="105"/>
    </location>
</feature>
<dbReference type="Proteomes" id="UP000316079">
    <property type="component" value="Unassembled WGS sequence"/>
</dbReference>
<evidence type="ECO:0000313" key="5">
    <source>
        <dbReference type="Proteomes" id="UP000316079"/>
    </source>
</evidence>
<dbReference type="STRING" id="623744.A0A553PXC3"/>
<dbReference type="PROSITE" id="PS50050">
    <property type="entry name" value="TNFR_NGFR_2"/>
    <property type="match status" value="2"/>
</dbReference>
<proteinExistence type="predicted"/>
<dbReference type="GO" id="GO:0009897">
    <property type="term" value="C:external side of plasma membrane"/>
    <property type="evidence" value="ECO:0007669"/>
    <property type="project" value="TreeGrafter"/>
</dbReference>
<dbReference type="SUPFAM" id="SSF57586">
    <property type="entry name" value="TNF receptor-like"/>
    <property type="match status" value="2"/>
</dbReference>
<comment type="caution">
    <text evidence="4">The sequence shown here is derived from an EMBL/GenBank/DDBJ whole genome shotgun (WGS) entry which is preliminary data.</text>
</comment>
<gene>
    <name evidence="4" type="ORF">DNTS_000064</name>
</gene>
<feature type="chain" id="PRO_5022232479" description="TNFR-Cys domain-containing protein" evidence="2">
    <location>
        <begin position="27"/>
        <end position="222"/>
    </location>
</feature>
<dbReference type="FunFam" id="2.10.50.10:FF:000007">
    <property type="entry name" value="TNF receptor superfamily member 14"/>
    <property type="match status" value="1"/>
</dbReference>
<dbReference type="AlphaFoldDB" id="A0A553PXC3"/>
<dbReference type="EMBL" id="SRMA01026565">
    <property type="protein sequence ID" value="TRY82339.1"/>
    <property type="molecule type" value="Genomic_DNA"/>
</dbReference>
<sequence>MYMDMLMLRYFFMIISTILFFETCFCGCPSGEYDINGECCPMCSQGNHVTMHCTENTSTNCAPCPTATYLDKPSGLEKCFPCTACSSVNGITIRDACTRSSDTICEAEKGHFCLELNKGSCVIAVKHKKCNPGEYIKQTGTLISDTVCDDCTDATYSNGSLTSCLPHSKCELLGLKEVKAGTPSSDADCQSATPVGLIVGVTIFVVHYSSFVALLGEAVVLY</sequence>
<dbReference type="GO" id="GO:0050829">
    <property type="term" value="P:defense response to Gram-negative bacterium"/>
    <property type="evidence" value="ECO:0007669"/>
    <property type="project" value="TreeGrafter"/>
</dbReference>
<comment type="caution">
    <text evidence="1">Lacks conserved residue(s) required for the propagation of feature annotation.</text>
</comment>
<feature type="signal peptide" evidence="2">
    <location>
        <begin position="1"/>
        <end position="26"/>
    </location>
</feature>
<dbReference type="PROSITE" id="PS00652">
    <property type="entry name" value="TNFR_NGFR_1"/>
    <property type="match status" value="1"/>
</dbReference>
<evidence type="ECO:0000313" key="4">
    <source>
        <dbReference type="EMBL" id="TRY82339.1"/>
    </source>
</evidence>
<dbReference type="GO" id="GO:0002720">
    <property type="term" value="P:positive regulation of cytokine production involved in immune response"/>
    <property type="evidence" value="ECO:0007669"/>
    <property type="project" value="TreeGrafter"/>
</dbReference>